<gene>
    <name evidence="1" type="ORF">DSCO28_22870</name>
</gene>
<reference evidence="1 2" key="1">
    <citation type="submission" date="2019-11" db="EMBL/GenBank/DDBJ databases">
        <title>Comparative genomics of hydrocarbon-degrading Desulfosarcina strains.</title>
        <authorList>
            <person name="Watanabe M."/>
            <person name="Kojima H."/>
            <person name="Fukui M."/>
        </authorList>
    </citation>
    <scope>NUCLEOTIDE SEQUENCE [LARGE SCALE GENOMIC DNA]</scope>
    <source>
        <strain evidence="1 2">28bB2T</strain>
    </source>
</reference>
<dbReference type="InterPro" id="IPR010921">
    <property type="entry name" value="Trp_repressor/repl_initiator"/>
</dbReference>
<evidence type="ECO:0000313" key="1">
    <source>
        <dbReference type="EMBL" id="BBO81721.1"/>
    </source>
</evidence>
<evidence type="ECO:0008006" key="3">
    <source>
        <dbReference type="Google" id="ProtNLM"/>
    </source>
</evidence>
<accession>A0A5K7ZLB3</accession>
<protein>
    <recommendedName>
        <fullName evidence="3">Chromosomal replication initiator DnaA C-terminal domain-containing protein</fullName>
    </recommendedName>
</protein>
<dbReference type="SUPFAM" id="SSF48295">
    <property type="entry name" value="TrpR-like"/>
    <property type="match status" value="1"/>
</dbReference>
<sequence>MRSAGGWGVLKHARRMKAHLKGDERILGDSDFVMQVLESAQEHPPGKHPHRVKARSVAAYLAVRRMGMDGTTVGKRMGVGQSTISRAVTRGEKLMAELEIFFP</sequence>
<dbReference type="EMBL" id="AP021876">
    <property type="protein sequence ID" value="BBO81721.1"/>
    <property type="molecule type" value="Genomic_DNA"/>
</dbReference>
<proteinExistence type="predicted"/>
<dbReference type="AlphaFoldDB" id="A0A5K7ZLB3"/>
<dbReference type="GO" id="GO:0043565">
    <property type="term" value="F:sequence-specific DNA binding"/>
    <property type="evidence" value="ECO:0007669"/>
    <property type="project" value="InterPro"/>
</dbReference>
<organism evidence="1 2">
    <name type="scientific">Desulfosarcina ovata subsp. sediminis</name>
    <dbReference type="NCBI Taxonomy" id="885957"/>
    <lineage>
        <taxon>Bacteria</taxon>
        <taxon>Pseudomonadati</taxon>
        <taxon>Thermodesulfobacteriota</taxon>
        <taxon>Desulfobacteria</taxon>
        <taxon>Desulfobacterales</taxon>
        <taxon>Desulfosarcinaceae</taxon>
        <taxon>Desulfosarcina</taxon>
    </lineage>
</organism>
<dbReference type="KEGG" id="dov:DSCO28_22870"/>
<evidence type="ECO:0000313" key="2">
    <source>
        <dbReference type="Proteomes" id="UP000425960"/>
    </source>
</evidence>
<dbReference type="Proteomes" id="UP000425960">
    <property type="component" value="Chromosome"/>
</dbReference>
<name>A0A5K7ZLB3_9BACT</name>